<feature type="compositionally biased region" description="Low complexity" evidence="1">
    <location>
        <begin position="16"/>
        <end position="32"/>
    </location>
</feature>
<organism evidence="3 4">
    <name type="scientific">Triticum urartu</name>
    <name type="common">Red wild einkorn</name>
    <name type="synonym">Crithodium urartu</name>
    <dbReference type="NCBI Taxonomy" id="4572"/>
    <lineage>
        <taxon>Eukaryota</taxon>
        <taxon>Viridiplantae</taxon>
        <taxon>Streptophyta</taxon>
        <taxon>Embryophyta</taxon>
        <taxon>Tracheophyta</taxon>
        <taxon>Spermatophyta</taxon>
        <taxon>Magnoliopsida</taxon>
        <taxon>Liliopsida</taxon>
        <taxon>Poales</taxon>
        <taxon>Poaceae</taxon>
        <taxon>BOP clade</taxon>
        <taxon>Pooideae</taxon>
        <taxon>Triticodae</taxon>
        <taxon>Triticeae</taxon>
        <taxon>Triticinae</taxon>
        <taxon>Triticum</taxon>
    </lineage>
</organism>
<dbReference type="RefSeq" id="XP_048531924.1">
    <property type="nucleotide sequence ID" value="XM_048675967.1"/>
</dbReference>
<dbReference type="InterPro" id="IPR036047">
    <property type="entry name" value="F-box-like_dom_sf"/>
</dbReference>
<dbReference type="OrthoDB" id="688464at2759"/>
<evidence type="ECO:0000313" key="4">
    <source>
        <dbReference type="Proteomes" id="UP000015106"/>
    </source>
</evidence>
<dbReference type="Proteomes" id="UP000015106">
    <property type="component" value="Chromosome 5"/>
</dbReference>
<dbReference type="PANTHER" id="PTHR33186">
    <property type="entry name" value="OS10G0136150 PROTEIN-RELATED"/>
    <property type="match status" value="1"/>
</dbReference>
<accession>A0A8R7UP44</accession>
<feature type="region of interest" description="Disordered" evidence="1">
    <location>
        <begin position="1"/>
        <end position="111"/>
    </location>
</feature>
<evidence type="ECO:0000259" key="2">
    <source>
        <dbReference type="SMART" id="SM00256"/>
    </source>
</evidence>
<reference evidence="3" key="2">
    <citation type="submission" date="2018-03" db="EMBL/GenBank/DDBJ databases">
        <title>The Triticum urartu genome reveals the dynamic nature of wheat genome evolution.</title>
        <authorList>
            <person name="Ling H."/>
            <person name="Ma B."/>
            <person name="Shi X."/>
            <person name="Liu H."/>
            <person name="Dong L."/>
            <person name="Sun H."/>
            <person name="Cao Y."/>
            <person name="Gao Q."/>
            <person name="Zheng S."/>
            <person name="Li Y."/>
            <person name="Yu Y."/>
            <person name="Du H."/>
            <person name="Qi M."/>
            <person name="Li Y."/>
            <person name="Yu H."/>
            <person name="Cui Y."/>
            <person name="Wang N."/>
            <person name="Chen C."/>
            <person name="Wu H."/>
            <person name="Zhao Y."/>
            <person name="Zhang J."/>
            <person name="Li Y."/>
            <person name="Zhou W."/>
            <person name="Zhang B."/>
            <person name="Hu W."/>
            <person name="Eijk M."/>
            <person name="Tang J."/>
            <person name="Witsenboer H."/>
            <person name="Zhao S."/>
            <person name="Li Z."/>
            <person name="Zhang A."/>
            <person name="Wang D."/>
            <person name="Liang C."/>
        </authorList>
    </citation>
    <scope>NUCLEOTIDE SEQUENCE [LARGE SCALE GENOMIC DNA]</scope>
    <source>
        <strain evidence="3">cv. G1812</strain>
    </source>
</reference>
<dbReference type="AlphaFoldDB" id="A0A8R7UP44"/>
<proteinExistence type="predicted"/>
<reference evidence="3" key="3">
    <citation type="submission" date="2022-06" db="UniProtKB">
        <authorList>
            <consortium name="EnsemblPlants"/>
        </authorList>
    </citation>
    <scope>IDENTIFICATION</scope>
</reference>
<dbReference type="SUPFAM" id="SSF81383">
    <property type="entry name" value="F-box domain"/>
    <property type="match status" value="1"/>
</dbReference>
<evidence type="ECO:0000256" key="1">
    <source>
        <dbReference type="SAM" id="MobiDB-lite"/>
    </source>
</evidence>
<protein>
    <recommendedName>
        <fullName evidence="2">F-box domain-containing protein</fullName>
    </recommendedName>
</protein>
<reference evidence="4" key="1">
    <citation type="journal article" date="2013" name="Nature">
        <title>Draft genome of the wheat A-genome progenitor Triticum urartu.</title>
        <authorList>
            <person name="Ling H.Q."/>
            <person name="Zhao S."/>
            <person name="Liu D."/>
            <person name="Wang J."/>
            <person name="Sun H."/>
            <person name="Zhang C."/>
            <person name="Fan H."/>
            <person name="Li D."/>
            <person name="Dong L."/>
            <person name="Tao Y."/>
            <person name="Gao C."/>
            <person name="Wu H."/>
            <person name="Li Y."/>
            <person name="Cui Y."/>
            <person name="Guo X."/>
            <person name="Zheng S."/>
            <person name="Wang B."/>
            <person name="Yu K."/>
            <person name="Liang Q."/>
            <person name="Yang W."/>
            <person name="Lou X."/>
            <person name="Chen J."/>
            <person name="Feng M."/>
            <person name="Jian J."/>
            <person name="Zhang X."/>
            <person name="Luo G."/>
            <person name="Jiang Y."/>
            <person name="Liu J."/>
            <person name="Wang Z."/>
            <person name="Sha Y."/>
            <person name="Zhang B."/>
            <person name="Wu H."/>
            <person name="Tang D."/>
            <person name="Shen Q."/>
            <person name="Xue P."/>
            <person name="Zou S."/>
            <person name="Wang X."/>
            <person name="Liu X."/>
            <person name="Wang F."/>
            <person name="Yang Y."/>
            <person name="An X."/>
            <person name="Dong Z."/>
            <person name="Zhang K."/>
            <person name="Zhang X."/>
            <person name="Luo M.C."/>
            <person name="Dvorak J."/>
            <person name="Tong Y."/>
            <person name="Wang J."/>
            <person name="Yang H."/>
            <person name="Li Z."/>
            <person name="Wang D."/>
            <person name="Zhang A."/>
            <person name="Wang J."/>
        </authorList>
    </citation>
    <scope>NUCLEOTIDE SEQUENCE</scope>
    <source>
        <strain evidence="4">cv. G1812</strain>
    </source>
</reference>
<name>A0A8R7UP44_TRIUA</name>
<gene>
    <name evidence="3" type="primary">LOC125510717</name>
</gene>
<dbReference type="Gramene" id="TuG1812G0500004283.01.T01">
    <property type="protein sequence ID" value="TuG1812G0500004283.01.T01"/>
    <property type="gene ID" value="TuG1812G0500004283.01"/>
</dbReference>
<dbReference type="InterPro" id="IPR001810">
    <property type="entry name" value="F-box_dom"/>
</dbReference>
<dbReference type="EnsemblPlants" id="TuG1812G0500004283.01.T01">
    <property type="protein sequence ID" value="TuG1812G0500004283.01.T01"/>
    <property type="gene ID" value="TuG1812G0500004283.01"/>
</dbReference>
<dbReference type="Gene3D" id="1.20.1280.50">
    <property type="match status" value="1"/>
</dbReference>
<dbReference type="Pfam" id="PF23635">
    <property type="entry name" value="Beta-prop_AT5G49610-like"/>
    <property type="match status" value="1"/>
</dbReference>
<dbReference type="Pfam" id="PF00646">
    <property type="entry name" value="F-box"/>
    <property type="match status" value="1"/>
</dbReference>
<dbReference type="PANTHER" id="PTHR33186:SF18">
    <property type="entry name" value="OS10G0136150 PROTEIN"/>
    <property type="match status" value="1"/>
</dbReference>
<keyword evidence="4" id="KW-1185">Reference proteome</keyword>
<sequence length="478" mass="53991">MKTYHGVSPGGRRRSGSQIGASEEAAEMAGASRSRRRSQIAVTRPGRRSRSHIGASEEDEGLVRPGRRRRSQVGASEDRRRRRRRRTSPEAPVPLPGDGDTPRNGGRCPPAPCESLPLDMLWEILLLLPPQPSSRLLASLVSRRWRGLATDPNFVRQFQARRRSWKPPLLGFFERRRKIVFNQDILYPPDRVPAERIHIPFGMASRGFEVLGCRGGRVLALHRVFRQLIVFAPITGEQRYFAVPAEFGQPSILYGAVLCAAGEQDHVHGHCHCSPFKVVLVSHKRDHQPQACVFSSETDTWSNIISTKYPCELHGDSVPATLIGNALYWLLSCNAIFWFDLDMQSLAVIMGPPGMNESGNYRIIKPEDGADGLAIAIFLFPNLQIWQRVVNSQGIATWFLRKTVEMHSTLGIPHQIRRKVWQDKVLGYDEDNDVIILYVDDSAYMLELKQMQSRKLNGTRSMKQCHPFTSFYPPDIAI</sequence>
<evidence type="ECO:0000313" key="3">
    <source>
        <dbReference type="EnsemblPlants" id="TuG1812G0500004283.01.T01"/>
    </source>
</evidence>
<feature type="domain" description="F-box" evidence="2">
    <location>
        <begin position="116"/>
        <end position="158"/>
    </location>
</feature>
<dbReference type="GeneID" id="125510717"/>
<dbReference type="KEGG" id="tua:125510717"/>
<dbReference type="SMART" id="SM00256">
    <property type="entry name" value="FBOX"/>
    <property type="match status" value="1"/>
</dbReference>
<dbReference type="InterPro" id="IPR056594">
    <property type="entry name" value="AT5G49610-like_b-prop"/>
</dbReference>